<dbReference type="STRING" id="56857.A0A200QQ29"/>
<reference evidence="6 7" key="1">
    <citation type="journal article" date="2017" name="Mol. Plant">
        <title>The Genome of Medicinal Plant Macleaya cordata Provides New Insights into Benzylisoquinoline Alkaloids Metabolism.</title>
        <authorList>
            <person name="Liu X."/>
            <person name="Liu Y."/>
            <person name="Huang P."/>
            <person name="Ma Y."/>
            <person name="Qing Z."/>
            <person name="Tang Q."/>
            <person name="Cao H."/>
            <person name="Cheng P."/>
            <person name="Zheng Y."/>
            <person name="Yuan Z."/>
            <person name="Zhou Y."/>
            <person name="Liu J."/>
            <person name="Tang Z."/>
            <person name="Zhuo Y."/>
            <person name="Zhang Y."/>
            <person name="Yu L."/>
            <person name="Huang J."/>
            <person name="Yang P."/>
            <person name="Peng Q."/>
            <person name="Zhang J."/>
            <person name="Jiang W."/>
            <person name="Zhang Z."/>
            <person name="Lin K."/>
            <person name="Ro D.K."/>
            <person name="Chen X."/>
            <person name="Xiong X."/>
            <person name="Shang Y."/>
            <person name="Huang S."/>
            <person name="Zeng J."/>
        </authorList>
    </citation>
    <scope>NUCLEOTIDE SEQUENCE [LARGE SCALE GENOMIC DNA]</scope>
    <source>
        <strain evidence="7">cv. BLH2017</strain>
        <tissue evidence="6">Root</tissue>
    </source>
</reference>
<sequence>MELVNMIRTMLNSMDDGEISISAYDTAWVALVEDVNGSGTPQFPSSLQWIVKNQLPDGSWGDRYIFLAHDRIINTLACVIALKKWNVYHDRCEKGMSFIWENILKLEDENAEHMPIGFEVVFPSLIEIARSLSLEVPDDSHPVILNLNTQRNLKLTRIPKEMMHLVPTTLLHSLEGMPGLSWEKLLKLQCSDGSFLFSPSSTAFALMKTKDQNCLTYLHKAVKKFNGGVPNVYPVDLFEHIWVVDRLERLGISRYFQSEIEESLNYVSRYWTEDGICWARNSRVQDIDDTAMGFRLLRLHGHNVSADVFRCFEKDGEFFCFAGQANQAITGIFNLYRASQVSFPGENILKEAKAFSSNFLRESQASNKVVDKWIITKDLPGEVAYALDVPWYASLPRIEMRFYIEHYGGEEDVWIGKTLYRMPYVNNNAYLELAKLDFNNCQALHKLEWVGIQKWYRDCSLRDIGLSRSTLLQAYFLATASIFEPKRSTERLAWTKTMLLIDAVSSYFMKNSSDQKRRAFVDDFINSSSRSSSIYDENYSHPQREYISKKRMKKKRDGVIVEALVETLNCISLDVLMAHQTDVSHHLRRSWETWMRTWEWGKDKHHREAELLVRTITICAGQTLSEEALSSPHFVRLTHLTNRLCHNLRLIWSSKSKQVIYPEEVVYADNMIITSGQVESDMEELVYCVLIGCDGDGDGVDRETREIFLSVAKCFYYSAHCTQATVNHHIAKVLFETIS</sequence>
<dbReference type="SUPFAM" id="SSF48576">
    <property type="entry name" value="Terpenoid synthases"/>
    <property type="match status" value="1"/>
</dbReference>
<dbReference type="Gene3D" id="1.50.10.160">
    <property type="match status" value="1"/>
</dbReference>
<dbReference type="OrthoDB" id="2343925at2759"/>
<gene>
    <name evidence="6" type="ORF">BVC80_9013g40</name>
</gene>
<dbReference type="GO" id="GO:0010333">
    <property type="term" value="F:terpene synthase activity"/>
    <property type="evidence" value="ECO:0007669"/>
    <property type="project" value="InterPro"/>
</dbReference>
<organism evidence="6 7">
    <name type="scientific">Macleaya cordata</name>
    <name type="common">Five-seeded plume-poppy</name>
    <name type="synonym">Bocconia cordata</name>
    <dbReference type="NCBI Taxonomy" id="56857"/>
    <lineage>
        <taxon>Eukaryota</taxon>
        <taxon>Viridiplantae</taxon>
        <taxon>Streptophyta</taxon>
        <taxon>Embryophyta</taxon>
        <taxon>Tracheophyta</taxon>
        <taxon>Spermatophyta</taxon>
        <taxon>Magnoliopsida</taxon>
        <taxon>Ranunculales</taxon>
        <taxon>Papaveraceae</taxon>
        <taxon>Papaveroideae</taxon>
        <taxon>Macleaya</taxon>
    </lineage>
</organism>
<evidence type="ECO:0000313" key="7">
    <source>
        <dbReference type="Proteomes" id="UP000195402"/>
    </source>
</evidence>
<evidence type="ECO:0000259" key="5">
    <source>
        <dbReference type="Pfam" id="PF03936"/>
    </source>
</evidence>
<dbReference type="PANTHER" id="PTHR31739">
    <property type="entry name" value="ENT-COPALYL DIPHOSPHATE SYNTHASE, CHLOROPLASTIC"/>
    <property type="match status" value="1"/>
</dbReference>
<evidence type="ECO:0000313" key="6">
    <source>
        <dbReference type="EMBL" id="OVA12584.1"/>
    </source>
</evidence>
<dbReference type="SFLD" id="SFLDG01014">
    <property type="entry name" value="Terpene_Cyclase_Like_1_N-term"/>
    <property type="match status" value="1"/>
</dbReference>
<dbReference type="FunFam" id="1.50.10.160:FF:000001">
    <property type="entry name" value="Ent-copalyl diphosphate synthase"/>
    <property type="match status" value="1"/>
</dbReference>
<dbReference type="AlphaFoldDB" id="A0A200QQ29"/>
<dbReference type="GO" id="GO:0000287">
    <property type="term" value="F:magnesium ion binding"/>
    <property type="evidence" value="ECO:0007669"/>
    <property type="project" value="InterPro"/>
</dbReference>
<dbReference type="InterPro" id="IPR001906">
    <property type="entry name" value="Terpene_synth_N"/>
</dbReference>
<dbReference type="Proteomes" id="UP000195402">
    <property type="component" value="Unassembled WGS sequence"/>
</dbReference>
<dbReference type="PANTHER" id="PTHR31739:SF4">
    <property type="entry name" value="ENT-COPALYL DIPHOSPHATE SYNTHASE, CHLOROPLASTIC"/>
    <property type="match status" value="1"/>
</dbReference>
<dbReference type="Pfam" id="PF03936">
    <property type="entry name" value="Terpene_synth_C"/>
    <property type="match status" value="1"/>
</dbReference>
<protein>
    <submittedName>
        <fullName evidence="6">Terpene synthase</fullName>
    </submittedName>
</protein>
<dbReference type="SUPFAM" id="SSF48239">
    <property type="entry name" value="Terpenoid cyclases/Protein prenyltransferases"/>
    <property type="match status" value="2"/>
</dbReference>
<feature type="domain" description="Terpene synthase N-terminal" evidence="4">
    <location>
        <begin position="182"/>
        <end position="387"/>
    </location>
</feature>
<dbReference type="InterPro" id="IPR005630">
    <property type="entry name" value="Terpene_synthase_metal-bd"/>
</dbReference>
<dbReference type="FunFam" id="1.50.10.130:FF:000002">
    <property type="entry name" value="Ent-copalyl diphosphate synthase, chloroplastic"/>
    <property type="match status" value="1"/>
</dbReference>
<proteinExistence type="predicted"/>
<keyword evidence="3" id="KW-0460">Magnesium</keyword>
<comment type="cofactor">
    <cofactor evidence="1">
        <name>Mg(2+)</name>
        <dbReference type="ChEBI" id="CHEBI:18420"/>
    </cofactor>
</comment>
<dbReference type="Gene3D" id="1.50.10.130">
    <property type="entry name" value="Terpene synthase, N-terminal domain"/>
    <property type="match status" value="1"/>
</dbReference>
<evidence type="ECO:0000256" key="1">
    <source>
        <dbReference type="ARBA" id="ARBA00001946"/>
    </source>
</evidence>
<dbReference type="InParanoid" id="A0A200QQ29"/>
<dbReference type="GO" id="GO:0009686">
    <property type="term" value="P:gibberellin biosynthetic process"/>
    <property type="evidence" value="ECO:0007669"/>
    <property type="project" value="TreeGrafter"/>
</dbReference>
<dbReference type="FunCoup" id="A0A200QQ29">
    <property type="interactions" value="33"/>
</dbReference>
<dbReference type="Gene3D" id="1.10.600.10">
    <property type="entry name" value="Farnesyl Diphosphate Synthase"/>
    <property type="match status" value="1"/>
</dbReference>
<dbReference type="GO" id="GO:0009507">
    <property type="term" value="C:chloroplast"/>
    <property type="evidence" value="ECO:0007669"/>
    <property type="project" value="TreeGrafter"/>
</dbReference>
<evidence type="ECO:0000259" key="4">
    <source>
        <dbReference type="Pfam" id="PF01397"/>
    </source>
</evidence>
<keyword evidence="2" id="KW-0479">Metal-binding</keyword>
<dbReference type="InterPro" id="IPR050148">
    <property type="entry name" value="Terpene_synthase-like"/>
</dbReference>
<name>A0A200QQ29_MACCD</name>
<dbReference type="EMBL" id="MVGT01001374">
    <property type="protein sequence ID" value="OVA12584.1"/>
    <property type="molecule type" value="Genomic_DNA"/>
</dbReference>
<dbReference type="InterPro" id="IPR036965">
    <property type="entry name" value="Terpene_synth_N_sf"/>
</dbReference>
<keyword evidence="7" id="KW-1185">Reference proteome</keyword>
<dbReference type="Pfam" id="PF01397">
    <property type="entry name" value="Terpene_synth"/>
    <property type="match status" value="1"/>
</dbReference>
<evidence type="ECO:0000256" key="3">
    <source>
        <dbReference type="ARBA" id="ARBA00022842"/>
    </source>
</evidence>
<dbReference type="InterPro" id="IPR008930">
    <property type="entry name" value="Terpenoid_cyclase/PrenylTrfase"/>
</dbReference>
<dbReference type="SFLD" id="SFLDG01605">
    <property type="entry name" value="Terpene_Cyclase_Like_1_N-term"/>
    <property type="match status" value="1"/>
</dbReference>
<comment type="caution">
    <text evidence="6">The sequence shown here is derived from an EMBL/GenBank/DDBJ whole genome shotgun (WGS) entry which is preliminary data.</text>
</comment>
<evidence type="ECO:0000256" key="2">
    <source>
        <dbReference type="ARBA" id="ARBA00022723"/>
    </source>
</evidence>
<feature type="domain" description="Terpene synthase metal-binding" evidence="5">
    <location>
        <begin position="458"/>
        <end position="598"/>
    </location>
</feature>
<dbReference type="OMA" id="RRIRKWY"/>
<accession>A0A200QQ29</accession>
<dbReference type="InterPro" id="IPR008949">
    <property type="entry name" value="Isoprenoid_synthase_dom_sf"/>
</dbReference>